<evidence type="ECO:0000256" key="2">
    <source>
        <dbReference type="ARBA" id="ARBA00023002"/>
    </source>
</evidence>
<feature type="domain" description="Ketoreductase" evidence="3">
    <location>
        <begin position="23"/>
        <end position="202"/>
    </location>
</feature>
<dbReference type="Pfam" id="PF13561">
    <property type="entry name" value="adh_short_C2"/>
    <property type="match status" value="1"/>
</dbReference>
<gene>
    <name evidence="4" type="ORF">O987_07625</name>
</gene>
<dbReference type="CDD" id="cd05233">
    <property type="entry name" value="SDR_c"/>
    <property type="match status" value="1"/>
</dbReference>
<evidence type="ECO:0000256" key="1">
    <source>
        <dbReference type="ARBA" id="ARBA00006484"/>
    </source>
</evidence>
<dbReference type="Gene3D" id="3.40.50.720">
    <property type="entry name" value="NAD(P)-binding Rossmann-like Domain"/>
    <property type="match status" value="1"/>
</dbReference>
<dbReference type="FunFam" id="3.40.50.720:FF:000084">
    <property type="entry name" value="Short-chain dehydrogenase reductase"/>
    <property type="match status" value="1"/>
</dbReference>
<protein>
    <submittedName>
        <fullName evidence="4">Short-chain dehydrogenase</fullName>
    </submittedName>
</protein>
<dbReference type="PRINTS" id="PR00080">
    <property type="entry name" value="SDRFAMILY"/>
</dbReference>
<dbReference type="SUPFAM" id="SSF51735">
    <property type="entry name" value="NAD(P)-binding Rossmann-fold domains"/>
    <property type="match status" value="1"/>
</dbReference>
<dbReference type="KEGG" id="ctes:O987_07625"/>
<organism evidence="4 5">
    <name type="scientific">Comamonas testosteroni TK102</name>
    <dbReference type="NCBI Taxonomy" id="1392005"/>
    <lineage>
        <taxon>Bacteria</taxon>
        <taxon>Pseudomonadati</taxon>
        <taxon>Pseudomonadota</taxon>
        <taxon>Betaproteobacteria</taxon>
        <taxon>Burkholderiales</taxon>
        <taxon>Comamonadaceae</taxon>
        <taxon>Comamonas</taxon>
    </lineage>
</organism>
<name>A0A076PJ74_COMTE</name>
<dbReference type="PANTHER" id="PTHR42760:SF115">
    <property type="entry name" value="3-OXOACYL-[ACYL-CARRIER-PROTEIN] REDUCTASE FABG"/>
    <property type="match status" value="1"/>
</dbReference>
<proteinExistence type="inferred from homology"/>
<dbReference type="GO" id="GO:0016616">
    <property type="term" value="F:oxidoreductase activity, acting on the CH-OH group of donors, NAD or NADP as acceptor"/>
    <property type="evidence" value="ECO:0007669"/>
    <property type="project" value="TreeGrafter"/>
</dbReference>
<keyword evidence="2" id="KW-0560">Oxidoreductase</keyword>
<dbReference type="PRINTS" id="PR00081">
    <property type="entry name" value="GDHRDH"/>
</dbReference>
<dbReference type="InterPro" id="IPR002347">
    <property type="entry name" value="SDR_fam"/>
</dbReference>
<evidence type="ECO:0000313" key="5">
    <source>
        <dbReference type="Proteomes" id="UP000028782"/>
    </source>
</evidence>
<accession>A0A076PJ74</accession>
<comment type="similarity">
    <text evidence="1">Belongs to the short-chain dehydrogenases/reductases (SDR) family.</text>
</comment>
<dbReference type="SMART" id="SM00822">
    <property type="entry name" value="PKS_KR"/>
    <property type="match status" value="1"/>
</dbReference>
<dbReference type="Proteomes" id="UP000028782">
    <property type="component" value="Chromosome"/>
</dbReference>
<dbReference type="InterPro" id="IPR020904">
    <property type="entry name" value="Sc_DH/Rdtase_CS"/>
</dbReference>
<reference evidence="4 5" key="1">
    <citation type="journal article" date="2014" name="Genome Announc.">
        <title>Complete Genome Sequence of Polychlorinated Biphenyl Degrader Comamonas testosteroni TK102 (NBRC 109938).</title>
        <authorList>
            <person name="Fukuda K."/>
            <person name="Hosoyama A."/>
            <person name="Tsuchikane K."/>
            <person name="Ohji S."/>
            <person name="Yamazoe A."/>
            <person name="Fujita N."/>
            <person name="Shintani M."/>
            <person name="Kimbara K."/>
        </authorList>
    </citation>
    <scope>NUCLEOTIDE SEQUENCE [LARGE SCALE GENOMIC DNA]</scope>
    <source>
        <strain evidence="4">TK102</strain>
    </source>
</reference>
<dbReference type="InterPro" id="IPR036291">
    <property type="entry name" value="NAD(P)-bd_dom_sf"/>
</dbReference>
<dbReference type="EMBL" id="CP006704">
    <property type="protein sequence ID" value="AIJ45673.1"/>
    <property type="molecule type" value="Genomic_DNA"/>
</dbReference>
<dbReference type="AlphaFoldDB" id="A0A076PJ74"/>
<evidence type="ECO:0000259" key="3">
    <source>
        <dbReference type="SMART" id="SM00822"/>
    </source>
</evidence>
<dbReference type="HOGENOM" id="CLU_010194_1_1_4"/>
<dbReference type="PANTHER" id="PTHR42760">
    <property type="entry name" value="SHORT-CHAIN DEHYDROGENASES/REDUCTASES FAMILY MEMBER"/>
    <property type="match status" value="1"/>
</dbReference>
<dbReference type="PROSITE" id="PS00061">
    <property type="entry name" value="ADH_SHORT"/>
    <property type="match status" value="1"/>
</dbReference>
<sequence>MYLLPVPKSKLAVMDTNNDFQNKVVLVTGGTKGIGKAIAQGFLAAGATVVVCGRQQPEALPGAGGRRADFMACDVREAQAVKDMVDEVQRRHGRLDVLVNNAGGAPHVDAATVSPRFHESVLRLNLFSTLHASQAANAVMQQQDGGGVIVCIGSISALRPSPGTAAYGAAKAAVLSLVSSLAVEWAPKVRVVAVSPGLVRTEQSHLHFGDEAGIASVAQTIPAGRLAEPEDIANACLYVASQSASYMSGTNLLLHGGGERPAFLSASNSESVPQKH</sequence>
<dbReference type="InterPro" id="IPR057326">
    <property type="entry name" value="KR_dom"/>
</dbReference>
<dbReference type="NCBIfam" id="NF005893">
    <property type="entry name" value="PRK07856.1"/>
    <property type="match status" value="1"/>
</dbReference>
<evidence type="ECO:0000313" key="4">
    <source>
        <dbReference type="EMBL" id="AIJ45673.1"/>
    </source>
</evidence>